<dbReference type="PANTHER" id="PTHR12820:SF0">
    <property type="entry name" value="VACUOLAR PROTEIN SORTING-ASSOCIATED PROTEIN 53 HOMOLOG"/>
    <property type="match status" value="1"/>
</dbReference>
<keyword evidence="8" id="KW-0175">Coiled coil</keyword>
<evidence type="ECO:0000256" key="6">
    <source>
        <dbReference type="ARBA" id="ARBA00023034"/>
    </source>
</evidence>
<evidence type="ECO:0000256" key="9">
    <source>
        <dbReference type="SAM" id="MobiDB-lite"/>
    </source>
</evidence>
<proteinExistence type="inferred from homology"/>
<feature type="domain" description="Vps53 N-terminal" evidence="10">
    <location>
        <begin position="66"/>
        <end position="420"/>
    </location>
</feature>
<keyword evidence="13" id="KW-1185">Reference proteome</keyword>
<evidence type="ECO:0000256" key="7">
    <source>
        <dbReference type="ARBA" id="ARBA00023136"/>
    </source>
</evidence>
<dbReference type="InterPro" id="IPR007234">
    <property type="entry name" value="Vps53_N"/>
</dbReference>
<feature type="coiled-coil region" evidence="8">
    <location>
        <begin position="80"/>
        <end position="121"/>
    </location>
</feature>
<dbReference type="PANTHER" id="PTHR12820">
    <property type="entry name" value="VACUOLAR SORTING PROTEIN 53"/>
    <property type="match status" value="1"/>
</dbReference>
<evidence type="ECO:0000256" key="8">
    <source>
        <dbReference type="SAM" id="Coils"/>
    </source>
</evidence>
<organism evidence="12 13">
    <name type="scientific">Mesorhabditis spiculigera</name>
    <dbReference type="NCBI Taxonomy" id="96644"/>
    <lineage>
        <taxon>Eukaryota</taxon>
        <taxon>Metazoa</taxon>
        <taxon>Ecdysozoa</taxon>
        <taxon>Nematoda</taxon>
        <taxon>Chromadorea</taxon>
        <taxon>Rhabditida</taxon>
        <taxon>Rhabditina</taxon>
        <taxon>Rhabditomorpha</taxon>
        <taxon>Rhabditoidea</taxon>
        <taxon>Rhabditidae</taxon>
        <taxon>Mesorhabditinae</taxon>
        <taxon>Mesorhabditis</taxon>
    </lineage>
</organism>
<feature type="compositionally biased region" description="Basic and acidic residues" evidence="9">
    <location>
        <begin position="20"/>
        <end position="34"/>
    </location>
</feature>
<dbReference type="Pfam" id="PF04100">
    <property type="entry name" value="Vps53_N"/>
    <property type="match status" value="1"/>
</dbReference>
<dbReference type="InterPro" id="IPR039766">
    <property type="entry name" value="Vps53"/>
</dbReference>
<keyword evidence="5" id="KW-0967">Endosome</keyword>
<dbReference type="GO" id="GO:0042147">
    <property type="term" value="P:retrograde transport, endosome to Golgi"/>
    <property type="evidence" value="ECO:0007669"/>
    <property type="project" value="InterPro"/>
</dbReference>
<name>A0AA36G9G4_9BILA</name>
<evidence type="ECO:0000256" key="3">
    <source>
        <dbReference type="ARBA" id="ARBA00008628"/>
    </source>
</evidence>
<feature type="non-terminal residue" evidence="12">
    <location>
        <position position="800"/>
    </location>
</feature>
<gene>
    <name evidence="12" type="ORF">MSPICULIGERA_LOCUS23095</name>
</gene>
<comment type="caution">
    <text evidence="12">The sequence shown here is derived from an EMBL/GenBank/DDBJ whole genome shotgun (WGS) entry which is preliminary data.</text>
</comment>
<dbReference type="InterPro" id="IPR031745">
    <property type="entry name" value="Vps53_C"/>
</dbReference>
<feature type="compositionally biased region" description="Low complexity" evidence="9">
    <location>
        <begin position="1"/>
        <end position="11"/>
    </location>
</feature>
<evidence type="ECO:0000256" key="5">
    <source>
        <dbReference type="ARBA" id="ARBA00022753"/>
    </source>
</evidence>
<dbReference type="GO" id="GO:0000938">
    <property type="term" value="C:GARP complex"/>
    <property type="evidence" value="ECO:0007669"/>
    <property type="project" value="InterPro"/>
</dbReference>
<evidence type="ECO:0000256" key="2">
    <source>
        <dbReference type="ARBA" id="ARBA00004481"/>
    </source>
</evidence>
<keyword evidence="6" id="KW-0333">Golgi apparatus</keyword>
<keyword evidence="7" id="KW-0472">Membrane</keyword>
<feature type="region of interest" description="Disordered" evidence="9">
    <location>
        <begin position="1"/>
        <end position="36"/>
    </location>
</feature>
<dbReference type="GO" id="GO:0005829">
    <property type="term" value="C:cytosol"/>
    <property type="evidence" value="ECO:0007669"/>
    <property type="project" value="GOC"/>
</dbReference>
<accession>A0AA36G9G4</accession>
<evidence type="ECO:0000313" key="12">
    <source>
        <dbReference type="EMBL" id="CAJ0585063.1"/>
    </source>
</evidence>
<comment type="subcellular location">
    <subcellularLocation>
        <location evidence="2">Endosome membrane</location>
        <topology evidence="2">Peripheral membrane protein</topology>
    </subcellularLocation>
    <subcellularLocation>
        <location evidence="1">Golgi apparatus</location>
        <location evidence="1">trans-Golgi network membrane</location>
        <topology evidence="1">Peripheral membrane protein</topology>
    </subcellularLocation>
</comment>
<reference evidence="12" key="1">
    <citation type="submission" date="2023-06" db="EMBL/GenBank/DDBJ databases">
        <authorList>
            <person name="Delattre M."/>
        </authorList>
    </citation>
    <scope>NUCLEOTIDE SEQUENCE</scope>
    <source>
        <strain evidence="12">AF72</strain>
    </source>
</reference>
<dbReference type="InterPro" id="IPR038260">
    <property type="entry name" value="Vps53_C_sf"/>
</dbReference>
<evidence type="ECO:0000313" key="13">
    <source>
        <dbReference type="Proteomes" id="UP001177023"/>
    </source>
</evidence>
<protein>
    <recommendedName>
        <fullName evidence="4">Vacuolar protein sorting-associated protein 53 homolog</fullName>
    </recommendedName>
</protein>
<feature type="domain" description="Vps53 C-terminal" evidence="11">
    <location>
        <begin position="664"/>
        <end position="741"/>
    </location>
</feature>
<evidence type="ECO:0000256" key="4">
    <source>
        <dbReference type="ARBA" id="ARBA00014103"/>
    </source>
</evidence>
<comment type="similarity">
    <text evidence="3">Belongs to the VPS53 family.</text>
</comment>
<sequence>MSEPAASTSEASEPEVKEEEEPKKKMPTIDDFKPPHVPRHILLREDAKARLAQCIRPSSGRMTPQLVAQMNELFPTEQSLNQLDTVISAVDRQIVDIENELADMVEKQAEVEQESQQALQQVVAAMGRLQTKIELIREKSRSSDQVVREMTRDIHQLDVVKRNLTSSITTLHHLHILLNGVDSLSNWIAKKDYASIARDLPAVLNVLQLFDNYKDNEQIRSISEQLDKLKHTLTLQLAGDMKAAFQAGILNEEVTNMCRVAAALEGNVKENFCRWFIDRQLSEYGVLYAENEEAAWLDKIEDRYKWYVHKLLDFERTGLAAIFPADWEMGRLMTQQFCAMTREIFGKMLTRRRRDLDWKLLGNAIQHTKMFESLLVKRFPSKGDHNFDKAIWQVFDPFLDVFVAAQEKTLKEFVHGCAGKIRSGTEGPTRETCVHAVPLPSSADLFLLLKKVITESSKLSSQQDALLKDIVGVIRGCLRNFAHNCLTAFLPQQPVSQSTIATAANLFNLIREEAAPVRLTPDQLFMTCCILATADWCAETTIQLQEKLVQRLPTCDLSQETETFYCIANSAIAALVGDSESACDAAIQAMIKTNWLGIDNVGDESPFVGSIRNHLRQTVPNIRDLLSDRRKYFAHFCLKLATQLSQKFVASIFRCKPLSVHGAEQLLLDTHALKTFLLTLPSVESQVQTKPPGAYTNAVNTAFTKAEMVLKIVMHDTSATEQFVLTYCSLLPQSDVLEMKGVRRSDQTPIVTAFRAHLGIEEPPAPTQARTATEMLSSVVSGAAQLTAESSLLDKIVRKY</sequence>
<dbReference type="AlphaFoldDB" id="A0AA36G9G4"/>
<evidence type="ECO:0000256" key="1">
    <source>
        <dbReference type="ARBA" id="ARBA00004150"/>
    </source>
</evidence>
<evidence type="ECO:0000259" key="10">
    <source>
        <dbReference type="Pfam" id="PF04100"/>
    </source>
</evidence>
<evidence type="ECO:0000259" key="11">
    <source>
        <dbReference type="Pfam" id="PF16854"/>
    </source>
</evidence>
<dbReference type="EMBL" id="CATQJA010002702">
    <property type="protein sequence ID" value="CAJ0585063.1"/>
    <property type="molecule type" value="Genomic_DNA"/>
</dbReference>
<dbReference type="GO" id="GO:0010008">
    <property type="term" value="C:endosome membrane"/>
    <property type="evidence" value="ECO:0007669"/>
    <property type="project" value="UniProtKB-SubCell"/>
</dbReference>
<dbReference type="Pfam" id="PF16854">
    <property type="entry name" value="VPS53_C"/>
    <property type="match status" value="1"/>
</dbReference>
<dbReference type="Proteomes" id="UP001177023">
    <property type="component" value="Unassembled WGS sequence"/>
</dbReference>
<dbReference type="Gene3D" id="1.10.357.110">
    <property type="entry name" value="Vacuolar protein sorting-associated protein 53, C-terminus"/>
    <property type="match status" value="1"/>
</dbReference>